<dbReference type="SUPFAM" id="SSF48452">
    <property type="entry name" value="TPR-like"/>
    <property type="match status" value="1"/>
</dbReference>
<name>A0A0P0GT97_9BACE</name>
<proteinExistence type="predicted"/>
<dbReference type="InterPro" id="IPR024302">
    <property type="entry name" value="SusD-like"/>
</dbReference>
<dbReference type="AlphaFoldDB" id="A0A0P0GT97"/>
<evidence type="ECO:0000313" key="2">
    <source>
        <dbReference type="Proteomes" id="UP000061809"/>
    </source>
</evidence>
<protein>
    <submittedName>
        <fullName evidence="1">Susd and RagB outer membrane lipoprotein</fullName>
    </submittedName>
</protein>
<dbReference type="PROSITE" id="PS51257">
    <property type="entry name" value="PROKAR_LIPOPROTEIN"/>
    <property type="match status" value="1"/>
</dbReference>
<dbReference type="KEGG" id="bcel:BcellWH2_03295"/>
<dbReference type="InterPro" id="IPR011990">
    <property type="entry name" value="TPR-like_helical_dom_sf"/>
</dbReference>
<organism evidence="1 2">
    <name type="scientific">Bacteroides cellulosilyticus</name>
    <dbReference type="NCBI Taxonomy" id="246787"/>
    <lineage>
        <taxon>Bacteria</taxon>
        <taxon>Pseudomonadati</taxon>
        <taxon>Bacteroidota</taxon>
        <taxon>Bacteroidia</taxon>
        <taxon>Bacteroidales</taxon>
        <taxon>Bacteroidaceae</taxon>
        <taxon>Bacteroides</taxon>
    </lineage>
</organism>
<accession>A0A0P0GT97</accession>
<keyword evidence="1" id="KW-0449">Lipoprotein</keyword>
<sequence>MKSKFIHTLIMGGLLITACTSNFDNLNSEDGSYDPDKQVMDNAGYTMYFNSIQQGIYFNYNWGEGTDWTFQTMQNLGVDMFAGYFHDMASKFAGENSVYNMNDGWNSSNWSTSYSQTVSALNKAEDFDIEVPQYMALIKIYRVATMHRLTDQYGPILYENRATGPVSQENAYKAMFADLDDAISLIDQTLSSGIEDKISYDILMRSQSTYSQYAKWANSLRLRLAIRVSNVNSQMASEQAKKALSNKYGVLETNNDIVEVSTKTGYKNPLGTIGLSWWEVYMNASLESFMVGYDDPRTDKYFTPSVGGLAENSPAERFNYTGMQKGIPQGYNFNTPKEVNHYKFHSRCTITADFPAPLMTPAEVWLLRAEAALRGYSTENVKDCYEKGVRLSFEQWGASGVDTYLASDAKPTDYKDVFFEKNDMKAMSTITPKWNESASNEEKLERIITQKWLAIFPEGAEAWAEQRRTGYPKLFKTLTNQSGGTIDTDKMVRRLPFPANLKTDQPELYKQLVDALGGQDNGGTDLWWSVGQNKF</sequence>
<evidence type="ECO:0000313" key="1">
    <source>
        <dbReference type="EMBL" id="ALJ60529.1"/>
    </source>
</evidence>
<dbReference type="PATRIC" id="fig|246787.4.peg.3411"/>
<reference evidence="1 2" key="1">
    <citation type="journal article" date="2015" name="Science">
        <title>Genetic determinants of in vivo fitness and diet responsiveness in multiple human gut Bacteroides.</title>
        <authorList>
            <person name="Wu M."/>
            <person name="McNulty N.P."/>
            <person name="Rodionov D.A."/>
            <person name="Khoroshkin M.S."/>
            <person name="Griffin N.W."/>
            <person name="Cheng J."/>
            <person name="Latreille P."/>
            <person name="Kerstetter R.A."/>
            <person name="Terrapon N."/>
            <person name="Henrissat B."/>
            <person name="Osterman A.L."/>
            <person name="Gordon J.I."/>
        </authorList>
    </citation>
    <scope>NUCLEOTIDE SEQUENCE [LARGE SCALE GENOMIC DNA]</scope>
    <source>
        <strain evidence="1 2">WH2</strain>
    </source>
</reference>
<dbReference type="RefSeq" id="WP_029426610.1">
    <property type="nucleotide sequence ID" value="NZ_CAXSKE010000005.1"/>
</dbReference>
<dbReference type="Proteomes" id="UP000061809">
    <property type="component" value="Chromosome"/>
</dbReference>
<dbReference type="EMBL" id="CP012801">
    <property type="protein sequence ID" value="ALJ60529.1"/>
    <property type="molecule type" value="Genomic_DNA"/>
</dbReference>
<dbReference type="Pfam" id="PF12741">
    <property type="entry name" value="SusD-like"/>
    <property type="match status" value="1"/>
</dbReference>
<gene>
    <name evidence="1" type="ORF">BcellWH2_03295</name>
</gene>
<dbReference type="Gene3D" id="1.25.40.390">
    <property type="match status" value="1"/>
</dbReference>